<evidence type="ECO:0000313" key="6">
    <source>
        <dbReference type="EMBL" id="WOH05304.1"/>
    </source>
</evidence>
<sequence length="88" mass="9694">MSSIRTTTNITNDELNGLASKLLALAELLPNSSDTSVTQVPALDILKETCSYINRLQTEVKDLSDKLSQLLDSADNNLIEVLKDFLQQ</sequence>
<dbReference type="InterPro" id="IPR044172">
    <property type="entry name" value="ILI2-like"/>
</dbReference>
<keyword evidence="7" id="KW-1185">Reference proteome</keyword>
<keyword evidence="3" id="KW-0805">Transcription regulation</keyword>
<reference evidence="6" key="1">
    <citation type="journal article" date="2016" name="Nat. Genet.">
        <title>A high-quality carrot genome assembly provides new insights into carotenoid accumulation and asterid genome evolution.</title>
        <authorList>
            <person name="Iorizzo M."/>
            <person name="Ellison S."/>
            <person name="Senalik D."/>
            <person name="Zeng P."/>
            <person name="Satapoomin P."/>
            <person name="Huang J."/>
            <person name="Bowman M."/>
            <person name="Iovene M."/>
            <person name="Sanseverino W."/>
            <person name="Cavagnaro P."/>
            <person name="Yildiz M."/>
            <person name="Macko-Podgorni A."/>
            <person name="Moranska E."/>
            <person name="Grzebelus E."/>
            <person name="Grzebelus D."/>
            <person name="Ashrafi H."/>
            <person name="Zheng Z."/>
            <person name="Cheng S."/>
            <person name="Spooner D."/>
            <person name="Van Deynze A."/>
            <person name="Simon P."/>
        </authorList>
    </citation>
    <scope>NUCLEOTIDE SEQUENCE</scope>
    <source>
        <tissue evidence="6">Leaf</tissue>
    </source>
</reference>
<dbReference type="GO" id="GO:0046983">
    <property type="term" value="F:protein dimerization activity"/>
    <property type="evidence" value="ECO:0007669"/>
    <property type="project" value="InterPro"/>
</dbReference>
<dbReference type="GO" id="GO:0006355">
    <property type="term" value="P:regulation of DNA-templated transcription"/>
    <property type="evidence" value="ECO:0007669"/>
    <property type="project" value="InterPro"/>
</dbReference>
<dbReference type="Gene3D" id="4.10.280.10">
    <property type="entry name" value="Helix-loop-helix DNA-binding domain"/>
    <property type="match status" value="1"/>
</dbReference>
<evidence type="ECO:0008006" key="8">
    <source>
        <dbReference type="Google" id="ProtNLM"/>
    </source>
</evidence>
<keyword evidence="5" id="KW-0539">Nucleus</keyword>
<dbReference type="SUPFAM" id="SSF47459">
    <property type="entry name" value="HLH, helix-loop-helix DNA-binding domain"/>
    <property type="match status" value="1"/>
</dbReference>
<evidence type="ECO:0000256" key="2">
    <source>
        <dbReference type="ARBA" id="ARBA00022604"/>
    </source>
</evidence>
<evidence type="ECO:0000256" key="5">
    <source>
        <dbReference type="ARBA" id="ARBA00023242"/>
    </source>
</evidence>
<dbReference type="AlphaFoldDB" id="A0AAF0XE71"/>
<proteinExistence type="predicted"/>
<dbReference type="EMBL" id="CP093348">
    <property type="protein sequence ID" value="WOH05304.1"/>
    <property type="molecule type" value="Genomic_DNA"/>
</dbReference>
<evidence type="ECO:0000313" key="7">
    <source>
        <dbReference type="Proteomes" id="UP000077755"/>
    </source>
</evidence>
<reference evidence="6" key="2">
    <citation type="submission" date="2022-03" db="EMBL/GenBank/DDBJ databases">
        <title>Draft title - Genomic analysis of global carrot germplasm unveils the trajectory of domestication and the origin of high carotenoid orange carrot.</title>
        <authorList>
            <person name="Iorizzo M."/>
            <person name="Ellison S."/>
            <person name="Senalik D."/>
            <person name="Macko-Podgorni A."/>
            <person name="Grzebelus D."/>
            <person name="Bostan H."/>
            <person name="Rolling W."/>
            <person name="Curaba J."/>
            <person name="Simon P."/>
        </authorList>
    </citation>
    <scope>NUCLEOTIDE SEQUENCE</scope>
    <source>
        <tissue evidence="6">Leaf</tissue>
    </source>
</reference>
<evidence type="ECO:0000256" key="1">
    <source>
        <dbReference type="ARBA" id="ARBA00004123"/>
    </source>
</evidence>
<dbReference type="GO" id="GO:0040008">
    <property type="term" value="P:regulation of growth"/>
    <property type="evidence" value="ECO:0007669"/>
    <property type="project" value="InterPro"/>
</dbReference>
<dbReference type="Proteomes" id="UP000077755">
    <property type="component" value="Chromosome 6"/>
</dbReference>
<gene>
    <name evidence="6" type="ORF">DCAR_0624719</name>
</gene>
<dbReference type="Pfam" id="PF23174">
    <property type="entry name" value="bHLH_ILI"/>
    <property type="match status" value="1"/>
</dbReference>
<dbReference type="PANTHER" id="PTHR38546:SF3">
    <property type="entry name" value="DNA BINDING PROTEIN"/>
    <property type="match status" value="1"/>
</dbReference>
<comment type="subcellular location">
    <subcellularLocation>
        <location evidence="1">Nucleus</location>
    </subcellularLocation>
</comment>
<accession>A0AAF0XE71</accession>
<dbReference type="InterPro" id="IPR044293">
    <property type="entry name" value="PRE"/>
</dbReference>
<keyword evidence="2" id="KW-0341">Growth regulation</keyword>
<protein>
    <recommendedName>
        <fullName evidence="8">BHLH domain-containing protein</fullName>
    </recommendedName>
</protein>
<evidence type="ECO:0000256" key="3">
    <source>
        <dbReference type="ARBA" id="ARBA00023015"/>
    </source>
</evidence>
<dbReference type="PANTHER" id="PTHR38546">
    <property type="entry name" value="DNA BINDING PROTEIN"/>
    <property type="match status" value="1"/>
</dbReference>
<name>A0AAF0XE71_DAUCS</name>
<organism evidence="6 7">
    <name type="scientific">Daucus carota subsp. sativus</name>
    <name type="common">Carrot</name>
    <dbReference type="NCBI Taxonomy" id="79200"/>
    <lineage>
        <taxon>Eukaryota</taxon>
        <taxon>Viridiplantae</taxon>
        <taxon>Streptophyta</taxon>
        <taxon>Embryophyta</taxon>
        <taxon>Tracheophyta</taxon>
        <taxon>Spermatophyta</taxon>
        <taxon>Magnoliopsida</taxon>
        <taxon>eudicotyledons</taxon>
        <taxon>Gunneridae</taxon>
        <taxon>Pentapetalae</taxon>
        <taxon>asterids</taxon>
        <taxon>campanulids</taxon>
        <taxon>Apiales</taxon>
        <taxon>Apiaceae</taxon>
        <taxon>Apioideae</taxon>
        <taxon>Scandiceae</taxon>
        <taxon>Daucinae</taxon>
        <taxon>Daucus</taxon>
        <taxon>Daucus sect. Daucus</taxon>
    </lineage>
</organism>
<dbReference type="InterPro" id="IPR036638">
    <property type="entry name" value="HLH_DNA-bd_sf"/>
</dbReference>
<dbReference type="GO" id="GO:0005634">
    <property type="term" value="C:nucleus"/>
    <property type="evidence" value="ECO:0007669"/>
    <property type="project" value="UniProtKB-SubCell"/>
</dbReference>
<keyword evidence="4" id="KW-0804">Transcription</keyword>
<evidence type="ECO:0000256" key="4">
    <source>
        <dbReference type="ARBA" id="ARBA00023163"/>
    </source>
</evidence>